<dbReference type="EC" id="1.5.1.5" evidence="12"/>
<comment type="catalytic activity">
    <reaction evidence="12">
        <text>(6R)-5,10-methylene-5,6,7,8-tetrahydrofolate + NADP(+) = (6R)-5,10-methenyltetrahydrofolate + NADPH</text>
        <dbReference type="Rhea" id="RHEA:22812"/>
        <dbReference type="ChEBI" id="CHEBI:15636"/>
        <dbReference type="ChEBI" id="CHEBI:57455"/>
        <dbReference type="ChEBI" id="CHEBI:57783"/>
        <dbReference type="ChEBI" id="CHEBI:58349"/>
        <dbReference type="EC" id="1.5.1.5"/>
    </reaction>
</comment>
<dbReference type="Proteomes" id="UP000179157">
    <property type="component" value="Unassembled WGS sequence"/>
</dbReference>
<dbReference type="InterPro" id="IPR020867">
    <property type="entry name" value="THF_DH/CycHdrlase_CS"/>
</dbReference>
<evidence type="ECO:0000313" key="16">
    <source>
        <dbReference type="Proteomes" id="UP000179157"/>
    </source>
</evidence>
<keyword evidence="9 12" id="KW-0368">Histidine biosynthesis</keyword>
<comment type="caution">
    <text evidence="12">Lacks conserved residue(s) required for the propagation of feature annotation.</text>
</comment>
<feature type="domain" description="Tetrahydrofolate dehydrogenase/cyclohydrolase catalytic" evidence="13">
    <location>
        <begin position="8"/>
        <end position="122"/>
    </location>
</feature>
<evidence type="ECO:0000256" key="4">
    <source>
        <dbReference type="ARBA" id="ARBA00022605"/>
    </source>
</evidence>
<sequence>MSLRGQLIDGRAVAQTLRAELQKEIHELRGQGIVPALAVLWVGDDPASGIYFRAKEKLARELGIEFRGEKLDAGISLDSLLDELDELNCDSEIDGIFVEFPLPDHISPEAVRNAIAPEKDVDGITPVNLGKLLIEQEGLIPATPYGVMMLLRASGVELRGANAVMVGRSEVVGKPLALLLLNADATVTLCHSKTRNLREHTLRADVLCVAVGQPRMITADMVQDGAAVIDIGLNWTPGSIVGDVDFERVKERSSLITPVPGGVGPMTATVVMKNTVEATKRRVAIKHVRH</sequence>
<dbReference type="CDD" id="cd01080">
    <property type="entry name" value="NAD_bind_m-THF_DH_Cyclohyd"/>
    <property type="match status" value="1"/>
</dbReference>
<evidence type="ECO:0000256" key="11">
    <source>
        <dbReference type="ARBA" id="ARBA00023268"/>
    </source>
</evidence>
<dbReference type="InterPro" id="IPR046346">
    <property type="entry name" value="Aminoacid_DH-like_N_sf"/>
</dbReference>
<proteinExistence type="inferred from homology"/>
<feature type="domain" description="Tetrahydrofolate dehydrogenase/cyclohydrolase NAD(P)-binding" evidence="14">
    <location>
        <begin position="141"/>
        <end position="282"/>
    </location>
</feature>
<dbReference type="GO" id="GO:0005829">
    <property type="term" value="C:cytosol"/>
    <property type="evidence" value="ECO:0007669"/>
    <property type="project" value="TreeGrafter"/>
</dbReference>
<dbReference type="GO" id="GO:0004477">
    <property type="term" value="F:methenyltetrahydrofolate cyclohydrolase activity"/>
    <property type="evidence" value="ECO:0007669"/>
    <property type="project" value="UniProtKB-UniRule"/>
</dbReference>
<dbReference type="FunFam" id="3.40.50.720:FF:000094">
    <property type="entry name" value="Bifunctional protein FolD"/>
    <property type="match status" value="1"/>
</dbReference>
<dbReference type="AlphaFoldDB" id="A0A1F5URS7"/>
<comment type="pathway">
    <text evidence="1 12">One-carbon metabolism; tetrahydrofolate interconversion.</text>
</comment>
<keyword evidence="3 12" id="KW-0554">One-carbon metabolism</keyword>
<dbReference type="Pfam" id="PF00763">
    <property type="entry name" value="THF_DHG_CYH"/>
    <property type="match status" value="1"/>
</dbReference>
<comment type="caution">
    <text evidence="15">The sequence shown here is derived from an EMBL/GenBank/DDBJ whole genome shotgun (WGS) entry which is preliminary data.</text>
</comment>
<evidence type="ECO:0000256" key="7">
    <source>
        <dbReference type="ARBA" id="ARBA00022857"/>
    </source>
</evidence>
<dbReference type="InterPro" id="IPR036291">
    <property type="entry name" value="NAD(P)-bd_dom_sf"/>
</dbReference>
<evidence type="ECO:0000256" key="6">
    <source>
        <dbReference type="ARBA" id="ARBA00022801"/>
    </source>
</evidence>
<accession>A0A1F5URS7</accession>
<dbReference type="Pfam" id="PF02882">
    <property type="entry name" value="THF_DHG_CYH_C"/>
    <property type="match status" value="1"/>
</dbReference>
<evidence type="ECO:0000256" key="9">
    <source>
        <dbReference type="ARBA" id="ARBA00023102"/>
    </source>
</evidence>
<evidence type="ECO:0000256" key="10">
    <source>
        <dbReference type="ARBA" id="ARBA00023167"/>
    </source>
</evidence>
<dbReference type="GO" id="GO:0000105">
    <property type="term" value="P:L-histidine biosynthetic process"/>
    <property type="evidence" value="ECO:0007669"/>
    <property type="project" value="UniProtKB-KW"/>
</dbReference>
<keyword evidence="4 12" id="KW-0028">Amino-acid biosynthesis</keyword>
<evidence type="ECO:0000256" key="8">
    <source>
        <dbReference type="ARBA" id="ARBA00023002"/>
    </source>
</evidence>
<dbReference type="InterPro" id="IPR020630">
    <property type="entry name" value="THF_DH/CycHdrlase_cat_dom"/>
</dbReference>
<evidence type="ECO:0000256" key="1">
    <source>
        <dbReference type="ARBA" id="ARBA00004777"/>
    </source>
</evidence>
<comment type="similarity">
    <text evidence="12">Belongs to the tetrahydrofolate dehydrogenase/cyclohydrolase family.</text>
</comment>
<evidence type="ECO:0000313" key="15">
    <source>
        <dbReference type="EMBL" id="OGF53856.1"/>
    </source>
</evidence>
<comment type="catalytic activity">
    <reaction evidence="12">
        <text>(6R)-5,10-methenyltetrahydrofolate + H2O = (6R)-10-formyltetrahydrofolate + H(+)</text>
        <dbReference type="Rhea" id="RHEA:23700"/>
        <dbReference type="ChEBI" id="CHEBI:15377"/>
        <dbReference type="ChEBI" id="CHEBI:15378"/>
        <dbReference type="ChEBI" id="CHEBI:57455"/>
        <dbReference type="ChEBI" id="CHEBI:195366"/>
        <dbReference type="EC" id="3.5.4.9"/>
    </reaction>
</comment>
<dbReference type="PANTHER" id="PTHR48099">
    <property type="entry name" value="C-1-TETRAHYDROFOLATE SYNTHASE, CYTOPLASMIC-RELATED"/>
    <property type="match status" value="1"/>
</dbReference>
<protein>
    <recommendedName>
        <fullName evidence="12">Bifunctional protein FolD</fullName>
    </recommendedName>
    <domain>
        <recommendedName>
            <fullName evidence="12">Methylenetetrahydrofolate dehydrogenase</fullName>
            <ecNumber evidence="12">1.5.1.5</ecNumber>
        </recommendedName>
    </domain>
    <domain>
        <recommendedName>
            <fullName evidence="12">Methenyltetrahydrofolate cyclohydrolase</fullName>
            <ecNumber evidence="12">3.5.4.9</ecNumber>
        </recommendedName>
    </domain>
</protein>
<evidence type="ECO:0000256" key="5">
    <source>
        <dbReference type="ARBA" id="ARBA00022755"/>
    </source>
</evidence>
<dbReference type="Gene3D" id="3.40.50.10860">
    <property type="entry name" value="Leucine Dehydrogenase, chain A, domain 1"/>
    <property type="match status" value="1"/>
</dbReference>
<keyword evidence="10 12" id="KW-0486">Methionine biosynthesis</keyword>
<organism evidence="15 16">
    <name type="scientific">Fraserbacteria sp. (strain RBG_16_55_9)</name>
    <dbReference type="NCBI Taxonomy" id="1817864"/>
    <lineage>
        <taxon>Bacteria</taxon>
        <taxon>Candidatus Fraseribacteriota</taxon>
    </lineage>
</organism>
<comment type="function">
    <text evidence="12">Catalyzes the oxidation of 5,10-methylenetetrahydrofolate to 5,10-methenyltetrahydrofolate and then the hydrolysis of 5,10-methenyltetrahydrofolate to 10-formyltetrahydrofolate.</text>
</comment>
<name>A0A1F5URS7_FRAXR</name>
<gene>
    <name evidence="12" type="primary">folD</name>
    <name evidence="15" type="ORF">A2Z21_10440</name>
</gene>
<dbReference type="UniPathway" id="UPA00193"/>
<feature type="binding site" evidence="12">
    <location>
        <begin position="167"/>
        <end position="169"/>
    </location>
    <ligand>
        <name>NADP(+)</name>
        <dbReference type="ChEBI" id="CHEBI:58349"/>
    </ligand>
</feature>
<dbReference type="SUPFAM" id="SSF51735">
    <property type="entry name" value="NAD(P)-binding Rossmann-fold domains"/>
    <property type="match status" value="1"/>
</dbReference>
<evidence type="ECO:0000256" key="12">
    <source>
        <dbReference type="HAMAP-Rule" id="MF_01576"/>
    </source>
</evidence>
<dbReference type="FunFam" id="3.40.50.10860:FF:000005">
    <property type="entry name" value="C-1-tetrahydrofolate synthase, cytoplasmic, putative"/>
    <property type="match status" value="1"/>
</dbReference>
<dbReference type="PANTHER" id="PTHR48099:SF5">
    <property type="entry name" value="C-1-TETRAHYDROFOLATE SYNTHASE, CYTOPLASMIC"/>
    <property type="match status" value="1"/>
</dbReference>
<dbReference type="PRINTS" id="PR00085">
    <property type="entry name" value="THFDHDRGNASE"/>
</dbReference>
<dbReference type="GO" id="GO:0004488">
    <property type="term" value="F:methylenetetrahydrofolate dehydrogenase (NADP+) activity"/>
    <property type="evidence" value="ECO:0007669"/>
    <property type="project" value="UniProtKB-UniRule"/>
</dbReference>
<evidence type="ECO:0000259" key="13">
    <source>
        <dbReference type="Pfam" id="PF00763"/>
    </source>
</evidence>
<dbReference type="EC" id="3.5.4.9" evidence="12"/>
<dbReference type="GO" id="GO:0009086">
    <property type="term" value="P:methionine biosynthetic process"/>
    <property type="evidence" value="ECO:0007669"/>
    <property type="project" value="UniProtKB-KW"/>
</dbReference>
<keyword evidence="5 12" id="KW-0658">Purine biosynthesis</keyword>
<dbReference type="SUPFAM" id="SSF53223">
    <property type="entry name" value="Aminoacid dehydrogenase-like, N-terminal domain"/>
    <property type="match status" value="1"/>
</dbReference>
<dbReference type="InterPro" id="IPR020631">
    <property type="entry name" value="THF_DH/CycHdrlase_NAD-bd_dom"/>
</dbReference>
<dbReference type="InterPro" id="IPR000672">
    <property type="entry name" value="THF_DH/CycHdrlase"/>
</dbReference>
<keyword evidence="11 12" id="KW-0511">Multifunctional enzyme</keyword>
<keyword evidence="8 12" id="KW-0560">Oxidoreductase</keyword>
<reference evidence="15 16" key="1">
    <citation type="journal article" date="2016" name="Nat. Commun.">
        <title>Thousands of microbial genomes shed light on interconnected biogeochemical processes in an aquifer system.</title>
        <authorList>
            <person name="Anantharaman K."/>
            <person name="Brown C.T."/>
            <person name="Hug L.A."/>
            <person name="Sharon I."/>
            <person name="Castelle C.J."/>
            <person name="Probst A.J."/>
            <person name="Thomas B.C."/>
            <person name="Singh A."/>
            <person name="Wilkins M.J."/>
            <person name="Karaoz U."/>
            <person name="Brodie E.L."/>
            <person name="Williams K.H."/>
            <person name="Hubbard S.S."/>
            <person name="Banfield J.F."/>
        </authorList>
    </citation>
    <scope>NUCLEOTIDE SEQUENCE [LARGE SCALE GENOMIC DNA]</scope>
    <source>
        <strain evidence="16">RBG_16_55_9</strain>
    </source>
</reference>
<evidence type="ECO:0000256" key="2">
    <source>
        <dbReference type="ARBA" id="ARBA00011738"/>
    </source>
</evidence>
<dbReference type="PROSITE" id="PS00767">
    <property type="entry name" value="THF_DHG_CYH_2"/>
    <property type="match status" value="1"/>
</dbReference>
<keyword evidence="6 12" id="KW-0378">Hydrolase</keyword>
<dbReference type="GO" id="GO:0006164">
    <property type="term" value="P:purine nucleotide biosynthetic process"/>
    <property type="evidence" value="ECO:0007669"/>
    <property type="project" value="UniProtKB-KW"/>
</dbReference>
<comment type="subunit">
    <text evidence="2 12">Homodimer.</text>
</comment>
<dbReference type="Gene3D" id="3.40.50.720">
    <property type="entry name" value="NAD(P)-binding Rossmann-like Domain"/>
    <property type="match status" value="1"/>
</dbReference>
<dbReference type="STRING" id="1817864.A2Z21_10440"/>
<dbReference type="HAMAP" id="MF_01576">
    <property type="entry name" value="THF_DHG_CYH"/>
    <property type="match status" value="1"/>
</dbReference>
<dbReference type="EMBL" id="MFGX01000094">
    <property type="protein sequence ID" value="OGF53856.1"/>
    <property type="molecule type" value="Genomic_DNA"/>
</dbReference>
<evidence type="ECO:0000259" key="14">
    <source>
        <dbReference type="Pfam" id="PF02882"/>
    </source>
</evidence>
<evidence type="ECO:0000256" key="3">
    <source>
        <dbReference type="ARBA" id="ARBA00022563"/>
    </source>
</evidence>
<dbReference type="GO" id="GO:0035999">
    <property type="term" value="P:tetrahydrofolate interconversion"/>
    <property type="evidence" value="ECO:0007669"/>
    <property type="project" value="UniProtKB-UniRule"/>
</dbReference>
<keyword evidence="7 12" id="KW-0521">NADP</keyword>